<name>A0A6G1IAH6_9PEZI</name>
<dbReference type="AlphaFoldDB" id="A0A6G1IAH6"/>
<proteinExistence type="predicted"/>
<evidence type="ECO:0000313" key="2">
    <source>
        <dbReference type="Proteomes" id="UP000799640"/>
    </source>
</evidence>
<accession>A0A6G1IAH6</accession>
<evidence type="ECO:0000313" key="1">
    <source>
        <dbReference type="EMBL" id="KAF2405116.1"/>
    </source>
</evidence>
<organism evidence="1 2">
    <name type="scientific">Trichodelitschia bisporula</name>
    <dbReference type="NCBI Taxonomy" id="703511"/>
    <lineage>
        <taxon>Eukaryota</taxon>
        <taxon>Fungi</taxon>
        <taxon>Dikarya</taxon>
        <taxon>Ascomycota</taxon>
        <taxon>Pezizomycotina</taxon>
        <taxon>Dothideomycetes</taxon>
        <taxon>Dothideomycetes incertae sedis</taxon>
        <taxon>Phaeotrichales</taxon>
        <taxon>Phaeotrichaceae</taxon>
        <taxon>Trichodelitschia</taxon>
    </lineage>
</organism>
<reference evidence="1" key="1">
    <citation type="journal article" date="2020" name="Stud. Mycol.">
        <title>101 Dothideomycetes genomes: a test case for predicting lifestyles and emergence of pathogens.</title>
        <authorList>
            <person name="Haridas S."/>
            <person name="Albert R."/>
            <person name="Binder M."/>
            <person name="Bloem J."/>
            <person name="Labutti K."/>
            <person name="Salamov A."/>
            <person name="Andreopoulos B."/>
            <person name="Baker S."/>
            <person name="Barry K."/>
            <person name="Bills G."/>
            <person name="Bluhm B."/>
            <person name="Cannon C."/>
            <person name="Castanera R."/>
            <person name="Culley D."/>
            <person name="Daum C."/>
            <person name="Ezra D."/>
            <person name="Gonzalez J."/>
            <person name="Henrissat B."/>
            <person name="Kuo A."/>
            <person name="Liang C."/>
            <person name="Lipzen A."/>
            <person name="Lutzoni F."/>
            <person name="Magnuson J."/>
            <person name="Mondo S."/>
            <person name="Nolan M."/>
            <person name="Ohm R."/>
            <person name="Pangilinan J."/>
            <person name="Park H.-J."/>
            <person name="Ramirez L."/>
            <person name="Alfaro M."/>
            <person name="Sun H."/>
            <person name="Tritt A."/>
            <person name="Yoshinaga Y."/>
            <person name="Zwiers L.-H."/>
            <person name="Turgeon B."/>
            <person name="Goodwin S."/>
            <person name="Spatafora J."/>
            <person name="Crous P."/>
            <person name="Grigoriev I."/>
        </authorList>
    </citation>
    <scope>NUCLEOTIDE SEQUENCE</scope>
    <source>
        <strain evidence="1">CBS 262.69</strain>
    </source>
</reference>
<protein>
    <submittedName>
        <fullName evidence="1">Uncharacterized protein</fullName>
    </submittedName>
</protein>
<keyword evidence="2" id="KW-1185">Reference proteome</keyword>
<gene>
    <name evidence="1" type="ORF">EJ06DRAFT_13689</name>
</gene>
<dbReference type="Proteomes" id="UP000799640">
    <property type="component" value="Unassembled WGS sequence"/>
</dbReference>
<sequence>MAEYGALKTQLDDLHAAIRVLTAGIMPTSAPSQELAAETTMQEMMDEFALPENIEASSAVVADPSQQTSWLAVPTSYNAGPSASPYHLQAPAPSMTEQQYLEQQYPERRVSTKKRAVGTSASSQKTYRNIQIGLGRSLGRSPSAGQASGLRMATLLLEVSYNS</sequence>
<dbReference type="EMBL" id="ML996687">
    <property type="protein sequence ID" value="KAF2405116.1"/>
    <property type="molecule type" value="Genomic_DNA"/>
</dbReference>